<dbReference type="Gene3D" id="2.40.10.10">
    <property type="entry name" value="Trypsin-like serine proteases"/>
    <property type="match status" value="2"/>
</dbReference>
<accession>A0ABU2L2I8</accession>
<sequence>MSSIRTRRRGRRRTAMAVTALAATLALTATACGGEDGGSGGSGGNGSSDSPLSQEQLQGIIDDLPWVPADFDLEAWLNGGWENWEDESWLREIGEFVNPIIEGLWDPDRMGDAEDPDPSIDEDQIEEDPAPPPADDPAADRGVTDPEPAPVQAEAVETPYTENGAPIGKVFFDSPEGPMVCSGTVIADPANPGRSNLVATAGHCVHAGAGGGWYRNIAFVPAYNSDGLSAEEVAAAAPEQIAPLGTYWANYVSTTEYWINTGTESGGDGAHGDFAVLSVTPEDGGEQSLEERVGGAVEVNFDAPAVSGLGPVTLYGFPAAEPYNGELMYRCVDNPRRLSLDASMPVMYWAGCTMTGGASGGPWLRTNEAGEAELISVNSIGPLESTWLAGPRLEDEARGVLEYVSGQAAAAE</sequence>
<dbReference type="EMBL" id="JAVREN010000002">
    <property type="protein sequence ID" value="MDT0305621.1"/>
    <property type="molecule type" value="Genomic_DNA"/>
</dbReference>
<dbReference type="PANTHER" id="PTHR15462:SF19">
    <property type="entry name" value="PEPTIDASE S1 DOMAIN-CONTAINING PROTEIN"/>
    <property type="match status" value="1"/>
</dbReference>
<protein>
    <recommendedName>
        <fullName evidence="6">V8-like Glu-specific endopeptidase</fullName>
    </recommendedName>
</protein>
<feature type="region of interest" description="Disordered" evidence="2">
    <location>
        <begin position="31"/>
        <end position="53"/>
    </location>
</feature>
<dbReference type="InterPro" id="IPR050966">
    <property type="entry name" value="Glutamyl_endopeptidase"/>
</dbReference>
<feature type="region of interest" description="Disordered" evidence="2">
    <location>
        <begin position="104"/>
        <end position="147"/>
    </location>
</feature>
<dbReference type="RefSeq" id="WP_311628537.1">
    <property type="nucleotide sequence ID" value="NZ_JAVREN010000002.1"/>
</dbReference>
<dbReference type="Proteomes" id="UP001183388">
    <property type="component" value="Unassembled WGS sequence"/>
</dbReference>
<name>A0ABU2L2I8_9ACTN</name>
<feature type="signal peptide" evidence="3">
    <location>
        <begin position="1"/>
        <end position="31"/>
    </location>
</feature>
<evidence type="ECO:0000256" key="2">
    <source>
        <dbReference type="SAM" id="MobiDB-lite"/>
    </source>
</evidence>
<keyword evidence="5" id="KW-1185">Reference proteome</keyword>
<keyword evidence="1 3" id="KW-0732">Signal</keyword>
<dbReference type="SUPFAM" id="SSF50494">
    <property type="entry name" value="Trypsin-like serine proteases"/>
    <property type="match status" value="1"/>
</dbReference>
<feature type="compositionally biased region" description="Acidic residues" evidence="2">
    <location>
        <begin position="113"/>
        <end position="129"/>
    </location>
</feature>
<evidence type="ECO:0008006" key="6">
    <source>
        <dbReference type="Google" id="ProtNLM"/>
    </source>
</evidence>
<proteinExistence type="predicted"/>
<comment type="caution">
    <text evidence="4">The sequence shown here is derived from an EMBL/GenBank/DDBJ whole genome shotgun (WGS) entry which is preliminary data.</text>
</comment>
<dbReference type="InterPro" id="IPR043504">
    <property type="entry name" value="Peptidase_S1_PA_chymotrypsin"/>
</dbReference>
<evidence type="ECO:0000313" key="5">
    <source>
        <dbReference type="Proteomes" id="UP001183388"/>
    </source>
</evidence>
<dbReference type="PROSITE" id="PS51257">
    <property type="entry name" value="PROKAR_LIPOPROTEIN"/>
    <property type="match status" value="1"/>
</dbReference>
<evidence type="ECO:0000256" key="1">
    <source>
        <dbReference type="ARBA" id="ARBA00022729"/>
    </source>
</evidence>
<organism evidence="4 5">
    <name type="scientific">Streptomyces boetiae</name>
    <dbReference type="NCBI Taxonomy" id="3075541"/>
    <lineage>
        <taxon>Bacteria</taxon>
        <taxon>Bacillati</taxon>
        <taxon>Actinomycetota</taxon>
        <taxon>Actinomycetes</taxon>
        <taxon>Kitasatosporales</taxon>
        <taxon>Streptomycetaceae</taxon>
        <taxon>Streptomyces</taxon>
    </lineage>
</organism>
<dbReference type="InterPro" id="IPR009003">
    <property type="entry name" value="Peptidase_S1_PA"/>
</dbReference>
<evidence type="ECO:0000256" key="3">
    <source>
        <dbReference type="SAM" id="SignalP"/>
    </source>
</evidence>
<gene>
    <name evidence="4" type="ORF">RM780_01405</name>
</gene>
<feature type="compositionally biased region" description="Gly residues" evidence="2">
    <location>
        <begin position="34"/>
        <end position="46"/>
    </location>
</feature>
<feature type="chain" id="PRO_5046943706" description="V8-like Glu-specific endopeptidase" evidence="3">
    <location>
        <begin position="32"/>
        <end position="412"/>
    </location>
</feature>
<reference evidence="5" key="1">
    <citation type="submission" date="2023-07" db="EMBL/GenBank/DDBJ databases">
        <title>30 novel species of actinomycetes from the DSMZ collection.</title>
        <authorList>
            <person name="Nouioui I."/>
        </authorList>
    </citation>
    <scope>NUCLEOTIDE SEQUENCE [LARGE SCALE GENOMIC DNA]</scope>
    <source>
        <strain evidence="5">DSM 44917</strain>
    </source>
</reference>
<dbReference type="PANTHER" id="PTHR15462">
    <property type="entry name" value="SERINE PROTEASE"/>
    <property type="match status" value="1"/>
</dbReference>
<evidence type="ECO:0000313" key="4">
    <source>
        <dbReference type="EMBL" id="MDT0305621.1"/>
    </source>
</evidence>